<dbReference type="Proteomes" id="UP000006860">
    <property type="component" value="Chromosome"/>
</dbReference>
<dbReference type="PANTHER" id="PTHR43298:SF2">
    <property type="entry name" value="FMN_FAD EXPORTER YEEO-RELATED"/>
    <property type="match status" value="1"/>
</dbReference>
<dbReference type="OrthoDB" id="9805232at2"/>
<proteinExistence type="predicted"/>
<feature type="transmembrane region" description="Helical" evidence="2">
    <location>
        <begin position="275"/>
        <end position="295"/>
    </location>
</feature>
<feature type="transmembrane region" description="Helical" evidence="2">
    <location>
        <begin position="28"/>
        <end position="48"/>
    </location>
</feature>
<keyword evidence="4" id="KW-1185">Reference proteome</keyword>
<dbReference type="GO" id="GO:0015297">
    <property type="term" value="F:antiporter activity"/>
    <property type="evidence" value="ECO:0007669"/>
    <property type="project" value="InterPro"/>
</dbReference>
<feature type="transmembrane region" description="Helical" evidence="2">
    <location>
        <begin position="384"/>
        <end position="405"/>
    </location>
</feature>
<dbReference type="HOGENOM" id="CLU_012893_6_5_0"/>
<keyword evidence="2" id="KW-0812">Transmembrane</keyword>
<dbReference type="eggNOG" id="COG0534">
    <property type="taxonomic scope" value="Bacteria"/>
</dbReference>
<keyword evidence="2" id="KW-1133">Transmembrane helix</keyword>
<evidence type="ECO:0000256" key="2">
    <source>
        <dbReference type="SAM" id="Phobius"/>
    </source>
</evidence>
<dbReference type="Pfam" id="PF01554">
    <property type="entry name" value="MatE"/>
    <property type="match status" value="2"/>
</dbReference>
<feature type="transmembrane region" description="Helical" evidence="2">
    <location>
        <begin position="188"/>
        <end position="210"/>
    </location>
</feature>
<dbReference type="AlphaFoldDB" id="F0SKD1"/>
<feature type="transmembrane region" description="Helical" evidence="2">
    <location>
        <begin position="71"/>
        <end position="91"/>
    </location>
</feature>
<keyword evidence="2" id="KW-0472">Membrane</keyword>
<dbReference type="RefSeq" id="WP_013629608.1">
    <property type="nucleotide sequence ID" value="NC_015174.1"/>
</dbReference>
<sequence length="483" mass="51122">MSEQDLPPEDDTPLNQPEQGRDPFGIPAYLQIAVPLVISVACFSLTLFTDRTLLLWFNPVSSGASVAAGNLYWMFACVPVSALGFVTPLIAQLAGRLSEPQPIVQRKIAHLVWQSVWITAAFMPLFALLAMAGPFLFSSFGHAESLAQEEAAYFGILLPAAPASMLEAGLSAYFVGQRTTRPIMQTNFATAGLNVLLDFWLIFGAFGVPALGVQGAALATTLSVWFKAAVYGVLLSRDAHFRRASLAAWRPELARMREILQPGFTLGLQQLTRSFVFSAILLKIGAATVTGLAATSAALSVYQLLAIPLIGLSSAVTVLVGQAAAQNGRSAVKVSLRSGMLLGAGYAATIIAGMLFAPGLLLSLSASGMSPAEAEEVIPLASRLLAFAAVYCLGETIVLLVAAALKGFGRTFVILAATVVASLLGVSLGYAWEPAGFAALFWWWTVMAGWAGTQAVILLLALRRSLSQFQESEQLVIPDRLAA</sequence>
<dbReference type="InterPro" id="IPR050222">
    <property type="entry name" value="MATE_MdtK"/>
</dbReference>
<feature type="transmembrane region" description="Helical" evidence="2">
    <location>
        <begin position="216"/>
        <end position="235"/>
    </location>
</feature>
<dbReference type="STRING" id="756272.Plabr_3291"/>
<evidence type="ECO:0000313" key="3">
    <source>
        <dbReference type="EMBL" id="ADY60888.1"/>
    </source>
</evidence>
<feature type="transmembrane region" description="Helical" evidence="2">
    <location>
        <begin position="152"/>
        <end position="176"/>
    </location>
</feature>
<feature type="transmembrane region" description="Helical" evidence="2">
    <location>
        <begin position="412"/>
        <end position="432"/>
    </location>
</feature>
<feature type="transmembrane region" description="Helical" evidence="2">
    <location>
        <begin position="301"/>
        <end position="320"/>
    </location>
</feature>
<feature type="transmembrane region" description="Helical" evidence="2">
    <location>
        <begin position="111"/>
        <end position="132"/>
    </location>
</feature>
<dbReference type="GO" id="GO:0042910">
    <property type="term" value="F:xenobiotic transmembrane transporter activity"/>
    <property type="evidence" value="ECO:0007669"/>
    <property type="project" value="InterPro"/>
</dbReference>
<dbReference type="EMBL" id="CP002546">
    <property type="protein sequence ID" value="ADY60888.1"/>
    <property type="molecule type" value="Genomic_DNA"/>
</dbReference>
<feature type="transmembrane region" description="Helical" evidence="2">
    <location>
        <begin position="438"/>
        <end position="462"/>
    </location>
</feature>
<organism evidence="3 4">
    <name type="scientific">Rubinisphaera brasiliensis (strain ATCC 49424 / DSM 5305 / JCM 21570 / IAM 15109 / NBRC 103401 / IFAM 1448)</name>
    <name type="common">Planctomyces brasiliensis</name>
    <dbReference type="NCBI Taxonomy" id="756272"/>
    <lineage>
        <taxon>Bacteria</taxon>
        <taxon>Pseudomonadati</taxon>
        <taxon>Planctomycetota</taxon>
        <taxon>Planctomycetia</taxon>
        <taxon>Planctomycetales</taxon>
        <taxon>Planctomycetaceae</taxon>
        <taxon>Rubinisphaera</taxon>
    </lineage>
</organism>
<accession>F0SKD1</accession>
<dbReference type="CDD" id="cd13133">
    <property type="entry name" value="MATE_like_7"/>
    <property type="match status" value="1"/>
</dbReference>
<name>F0SKD1_RUBBR</name>
<dbReference type="PANTHER" id="PTHR43298">
    <property type="entry name" value="MULTIDRUG RESISTANCE PROTEIN NORM-RELATED"/>
    <property type="match status" value="1"/>
</dbReference>
<dbReference type="GO" id="GO:0005886">
    <property type="term" value="C:plasma membrane"/>
    <property type="evidence" value="ECO:0007669"/>
    <property type="project" value="TreeGrafter"/>
</dbReference>
<dbReference type="InterPro" id="IPR002528">
    <property type="entry name" value="MATE_fam"/>
</dbReference>
<keyword evidence="1" id="KW-0813">Transport</keyword>
<reference evidence="4" key="1">
    <citation type="submission" date="2011-02" db="EMBL/GenBank/DDBJ databases">
        <title>The complete genome of Planctomyces brasiliensis DSM 5305.</title>
        <authorList>
            <person name="Lucas S."/>
            <person name="Copeland A."/>
            <person name="Lapidus A."/>
            <person name="Bruce D."/>
            <person name="Goodwin L."/>
            <person name="Pitluck S."/>
            <person name="Kyrpides N."/>
            <person name="Mavromatis K."/>
            <person name="Pagani I."/>
            <person name="Ivanova N."/>
            <person name="Ovchinnikova G."/>
            <person name="Lu M."/>
            <person name="Detter J.C."/>
            <person name="Han C."/>
            <person name="Land M."/>
            <person name="Hauser L."/>
            <person name="Markowitz V."/>
            <person name="Cheng J.-F."/>
            <person name="Hugenholtz P."/>
            <person name="Woyke T."/>
            <person name="Wu D."/>
            <person name="Tindall B."/>
            <person name="Pomrenke H.G."/>
            <person name="Brambilla E."/>
            <person name="Klenk H.-P."/>
            <person name="Eisen J.A."/>
        </authorList>
    </citation>
    <scope>NUCLEOTIDE SEQUENCE [LARGE SCALE GENOMIC DNA]</scope>
    <source>
        <strain evidence="4">ATCC 49424 / DSM 5305 / JCM 21570 / IAM 15109 / NBRC 103401 / IFAM 1448</strain>
    </source>
</reference>
<dbReference type="KEGG" id="pbs:Plabr_3291"/>
<protein>
    <submittedName>
        <fullName evidence="3">Multi antimicrobial extrusion protein MatE</fullName>
    </submittedName>
</protein>
<evidence type="ECO:0000313" key="4">
    <source>
        <dbReference type="Proteomes" id="UP000006860"/>
    </source>
</evidence>
<gene>
    <name evidence="3" type="ordered locus">Plabr_3291</name>
</gene>
<feature type="transmembrane region" description="Helical" evidence="2">
    <location>
        <begin position="341"/>
        <end position="364"/>
    </location>
</feature>
<evidence type="ECO:0000256" key="1">
    <source>
        <dbReference type="ARBA" id="ARBA00022448"/>
    </source>
</evidence>